<feature type="chain" id="PRO_5047101720" evidence="1">
    <location>
        <begin position="36"/>
        <end position="209"/>
    </location>
</feature>
<feature type="signal peptide" evidence="1">
    <location>
        <begin position="1"/>
        <end position="35"/>
    </location>
</feature>
<sequence>MSPHPPKLRIRALVAGAVLALALGLTAVAPAGADAATYRTQYFWTPYVPTPVSEPSSPGLQRVAASDTTYFIRYAKARVRRSGKYLYVQKRSFKKVKARVVVGKTRQVPVSATLGSDAQVLRKIDRGGSTTYELMPIIGIPGFVKDAAKFIAKKTFNASRDCLISGAGAVAGQGALAKVPAFVAATTPQGRGAAVLGACVSGAVVSLFH</sequence>
<keyword evidence="1" id="KW-0732">Signal</keyword>
<name>A0ABU4VEE8_9ACTN</name>
<gene>
    <name evidence="2" type="ORF">SK069_01025</name>
</gene>
<proteinExistence type="predicted"/>
<evidence type="ECO:0000313" key="3">
    <source>
        <dbReference type="Proteomes" id="UP001277761"/>
    </source>
</evidence>
<accession>A0ABU4VEE8</accession>
<evidence type="ECO:0000256" key="1">
    <source>
        <dbReference type="SAM" id="SignalP"/>
    </source>
</evidence>
<reference evidence="2 3" key="1">
    <citation type="submission" date="2023-11" db="EMBL/GenBank/DDBJ databases">
        <authorList>
            <person name="Xu M."/>
            <person name="Jiang T."/>
        </authorList>
    </citation>
    <scope>NUCLEOTIDE SEQUENCE [LARGE SCALE GENOMIC DNA]</scope>
    <source>
        <strain evidence="2 3">SD</strain>
    </source>
</reference>
<comment type="caution">
    <text evidence="2">The sequence shown here is derived from an EMBL/GenBank/DDBJ whole genome shotgun (WGS) entry which is preliminary data.</text>
</comment>
<dbReference type="Proteomes" id="UP001277761">
    <property type="component" value="Unassembled WGS sequence"/>
</dbReference>
<protein>
    <submittedName>
        <fullName evidence="2">Uncharacterized protein</fullName>
    </submittedName>
</protein>
<dbReference type="RefSeq" id="WP_319952314.1">
    <property type="nucleotide sequence ID" value="NZ_JAXAVX010000001.1"/>
</dbReference>
<keyword evidence="3" id="KW-1185">Reference proteome</keyword>
<evidence type="ECO:0000313" key="2">
    <source>
        <dbReference type="EMBL" id="MDX8150162.1"/>
    </source>
</evidence>
<organism evidence="2 3">
    <name type="scientific">Patulibacter brassicae</name>
    <dbReference type="NCBI Taxonomy" id="1705717"/>
    <lineage>
        <taxon>Bacteria</taxon>
        <taxon>Bacillati</taxon>
        <taxon>Actinomycetota</taxon>
        <taxon>Thermoleophilia</taxon>
        <taxon>Solirubrobacterales</taxon>
        <taxon>Patulibacteraceae</taxon>
        <taxon>Patulibacter</taxon>
    </lineage>
</organism>
<dbReference type="EMBL" id="JAXAVX010000001">
    <property type="protein sequence ID" value="MDX8150162.1"/>
    <property type="molecule type" value="Genomic_DNA"/>
</dbReference>